<dbReference type="AlphaFoldDB" id="A0A178DHM5"/>
<reference evidence="1 2" key="1">
    <citation type="submission" date="2016-03" db="EMBL/GenBank/DDBJ databases">
        <title>The draft genome sequence of Fonsecaea nubica causative agent of cutaneous subcutaneous infection in human host.</title>
        <authorList>
            <person name="Costa F."/>
            <person name="Sybren D.H."/>
            <person name="Raittz R.T."/>
            <person name="Weiss V.A."/>
            <person name="Leao A.C."/>
            <person name="Gomes R."/>
            <person name="De Souza E.M."/>
            <person name="Pedrosa F.O."/>
            <person name="Steffens M.B."/>
            <person name="Bombassaro A."/>
            <person name="Tadra-Sfeir M.Z."/>
            <person name="Moreno L.F."/>
            <person name="Najafzadeh M.J."/>
            <person name="Felipe M.S."/>
            <person name="Teixeira M."/>
            <person name="Sun J."/>
            <person name="Xi L."/>
            <person name="Castro M.A."/>
            <person name="Vicente V.A."/>
        </authorList>
    </citation>
    <scope>NUCLEOTIDE SEQUENCE [LARGE SCALE GENOMIC DNA]</scope>
    <source>
        <strain evidence="1 2">CBS 269.64</strain>
    </source>
</reference>
<dbReference type="OrthoDB" id="3940621at2759"/>
<evidence type="ECO:0000313" key="2">
    <source>
        <dbReference type="Proteomes" id="UP000185904"/>
    </source>
</evidence>
<organism evidence="1 2">
    <name type="scientific">Fonsecaea nubica</name>
    <dbReference type="NCBI Taxonomy" id="856822"/>
    <lineage>
        <taxon>Eukaryota</taxon>
        <taxon>Fungi</taxon>
        <taxon>Dikarya</taxon>
        <taxon>Ascomycota</taxon>
        <taxon>Pezizomycotina</taxon>
        <taxon>Eurotiomycetes</taxon>
        <taxon>Chaetothyriomycetidae</taxon>
        <taxon>Chaetothyriales</taxon>
        <taxon>Herpotrichiellaceae</taxon>
        <taxon>Fonsecaea</taxon>
    </lineage>
</organism>
<dbReference type="Proteomes" id="UP000185904">
    <property type="component" value="Unassembled WGS sequence"/>
</dbReference>
<sequence>MPWEIRTQIFSECIKSRSVSLLYANQQHYAEFRPLLYEKFVLSFVIDPSATDSQVDILGQNGHIVDAASPHPDYASIIEDMPTDQFRRIEIFIDAPDPDDPAQLVRAWKQTTGLFAALLPRWKTARSPMTEADVQIPRGRRSKTALLPPIIVQFRGKEGQDKKWTSFHPFLERRVWNQSVPSFKDWDSEMGTTPIKHDGMHSDPEIIMTAFLRVRGVASVSFHVPGEVETPPEEVAFLMKEVDRFTEERKPFGLFCERDIYYNDYMIGIAEDNFHLWLDYLLDDMQGPSAALVRRERAETWCSEYDLLMRERLYDCSLCDNLQDHLEKQYNDRCVAGILLTAAILVPSGSRGLGQYRGEEQSQLTATTKEGHWGFWASHFPRGVACKTDNELCPTDVPTRTWRTWLADGYSSITCTHWSQPVLGRPPFFMCPVCGDQDAQKYDEDNIADMYEEEQDLLVGYLQANSIMPVRLEEYDSDDSF</sequence>
<dbReference type="RefSeq" id="XP_022505703.1">
    <property type="nucleotide sequence ID" value="XM_022638738.1"/>
</dbReference>
<protein>
    <submittedName>
        <fullName evidence="1">Uncharacterized protein</fullName>
    </submittedName>
</protein>
<evidence type="ECO:0000313" key="1">
    <source>
        <dbReference type="EMBL" id="OAL40691.1"/>
    </source>
</evidence>
<comment type="caution">
    <text evidence="1">The sequence shown here is derived from an EMBL/GenBank/DDBJ whole genome shotgun (WGS) entry which is preliminary data.</text>
</comment>
<gene>
    <name evidence="1" type="ORF">AYO20_00427</name>
</gene>
<keyword evidence="2" id="KW-1185">Reference proteome</keyword>
<dbReference type="GeneID" id="34583854"/>
<name>A0A178DHM5_9EURO</name>
<dbReference type="EMBL" id="LVCJ01000001">
    <property type="protein sequence ID" value="OAL40691.1"/>
    <property type="molecule type" value="Genomic_DNA"/>
</dbReference>
<proteinExistence type="predicted"/>
<accession>A0A178DHM5</accession>